<keyword evidence="3" id="KW-1185">Reference proteome</keyword>
<accession>A0A1B2HW22</accession>
<reference evidence="2 3" key="1">
    <citation type="submission" date="2016-07" db="EMBL/GenBank/DDBJ databases">
        <title>Complete genome sequence of the Lentzea guizhouensis DHS C013.</title>
        <authorList>
            <person name="Cao C."/>
        </authorList>
    </citation>
    <scope>NUCLEOTIDE SEQUENCE [LARGE SCALE GENOMIC DNA]</scope>
    <source>
        <strain evidence="2 3">DHS C013</strain>
    </source>
</reference>
<dbReference type="KEGG" id="led:BBK82_44160"/>
<evidence type="ECO:0000256" key="1">
    <source>
        <dbReference type="SAM" id="MobiDB-lite"/>
    </source>
</evidence>
<gene>
    <name evidence="2" type="ORF">BBK82_44160</name>
</gene>
<dbReference type="InterPro" id="IPR029063">
    <property type="entry name" value="SAM-dependent_MTases_sf"/>
</dbReference>
<proteinExistence type="predicted"/>
<evidence type="ECO:0000313" key="3">
    <source>
        <dbReference type="Proteomes" id="UP000093053"/>
    </source>
</evidence>
<dbReference type="Proteomes" id="UP000093053">
    <property type="component" value="Chromosome"/>
</dbReference>
<evidence type="ECO:0000313" key="2">
    <source>
        <dbReference type="EMBL" id="ANZ41898.1"/>
    </source>
</evidence>
<dbReference type="OrthoDB" id="3172472at2"/>
<dbReference type="AlphaFoldDB" id="A0A1B2HW22"/>
<organism evidence="2 3">
    <name type="scientific">Lentzea guizhouensis</name>
    <dbReference type="NCBI Taxonomy" id="1586287"/>
    <lineage>
        <taxon>Bacteria</taxon>
        <taxon>Bacillati</taxon>
        <taxon>Actinomycetota</taxon>
        <taxon>Actinomycetes</taxon>
        <taxon>Pseudonocardiales</taxon>
        <taxon>Pseudonocardiaceae</taxon>
        <taxon>Lentzea</taxon>
    </lineage>
</organism>
<feature type="region of interest" description="Disordered" evidence="1">
    <location>
        <begin position="1"/>
        <end position="21"/>
    </location>
</feature>
<dbReference type="RefSeq" id="WP_065920233.1">
    <property type="nucleotide sequence ID" value="NZ_CP016793.1"/>
</dbReference>
<sequence length="124" mass="13807">MKGFNPSFGPDTARTYDNSSRGDEAGTVRFLATFGKTALELAIGTGRTYPLVCLVHSTITNLLTQDDQVRCFENAARRRNRFIDVEAVEGRIAGLRLRDRWGGRNGEPFEAGSTRHVSVYEHSE</sequence>
<dbReference type="Gene3D" id="3.40.50.150">
    <property type="entry name" value="Vaccinia Virus protein VP39"/>
    <property type="match status" value="1"/>
</dbReference>
<name>A0A1B2HW22_9PSEU</name>
<dbReference type="STRING" id="1586287.BBK82_44160"/>
<protein>
    <submittedName>
        <fullName evidence="2">Uncharacterized protein</fullName>
    </submittedName>
</protein>
<dbReference type="EMBL" id="CP016793">
    <property type="protein sequence ID" value="ANZ41898.1"/>
    <property type="molecule type" value="Genomic_DNA"/>
</dbReference>